<keyword evidence="4" id="KW-0238">DNA-binding</keyword>
<feature type="compositionally biased region" description="Polar residues" evidence="8">
    <location>
        <begin position="209"/>
        <end position="240"/>
    </location>
</feature>
<dbReference type="PROSITE" id="PS50217">
    <property type="entry name" value="BZIP"/>
    <property type="match status" value="1"/>
</dbReference>
<evidence type="ECO:0000256" key="1">
    <source>
        <dbReference type="ARBA" id="ARBA00004123"/>
    </source>
</evidence>
<proteinExistence type="inferred from homology"/>
<name>A0A177A8W4_9PEZI</name>
<feature type="region of interest" description="Disordered" evidence="8">
    <location>
        <begin position="1"/>
        <end position="142"/>
    </location>
</feature>
<evidence type="ECO:0000256" key="7">
    <source>
        <dbReference type="ARBA" id="ARBA00023242"/>
    </source>
</evidence>
<dbReference type="GO" id="GO:0005634">
    <property type="term" value="C:nucleus"/>
    <property type="evidence" value="ECO:0007669"/>
    <property type="project" value="UniProtKB-SubCell"/>
</dbReference>
<feature type="domain" description="BZIP" evidence="9">
    <location>
        <begin position="109"/>
        <end position="172"/>
    </location>
</feature>
<dbReference type="GO" id="GO:0006986">
    <property type="term" value="P:response to unfolded protein"/>
    <property type="evidence" value="ECO:0007669"/>
    <property type="project" value="UniProtKB-KW"/>
</dbReference>
<comment type="similarity">
    <text evidence="2">Belongs to the bZIP family.</text>
</comment>
<evidence type="ECO:0000256" key="3">
    <source>
        <dbReference type="ARBA" id="ARBA00023015"/>
    </source>
</evidence>
<evidence type="ECO:0000313" key="10">
    <source>
        <dbReference type="EMBL" id="OAF58577.1"/>
    </source>
</evidence>
<sequence>MSPSIKFELSPAESLMEQFEGSSPNESYPSLFDGMNPSEIDGSEYDYADYERFETQTDNDSVTAAANGGDQTQPEKKVVKKRKSWGQQLPEPKTNLPPRKRAKTEDEKEQRRVERVLRNRRAAQSSRERKRQEVEALESEKVAIERRNRDLELRLAEAEARNLALEQQLLRLSSTSHYLSSPSQKSVDVSSPPQVTFSQPLFPSGDSAPFTNQRPQTVNPASLSPSIRPVSSTGAESSNARAPDVTQHSAAVLWDLQCPSAAHRPWTPLALLPTLISLTTTLMLPPRPRSPRSSTTSSPSPTASLWTSLISTLLTPTPRSPTSTTTTATPTSSPTSTSTTSSSPTTTPSTTRPRSSLRSAHLRRLLACSPHLARPLMDATMGAMRSLSERRLAPQVSTDGVVEEGPSMEALAGLLWATRCSARDGGKVRPRRRRSSVRDVESCVGGSSRVAL</sequence>
<keyword evidence="7" id="KW-0539">Nucleus</keyword>
<feature type="compositionally biased region" description="Low complexity" evidence="8">
    <location>
        <begin position="291"/>
        <end position="359"/>
    </location>
</feature>
<dbReference type="Proteomes" id="UP000077154">
    <property type="component" value="Unassembled WGS sequence"/>
</dbReference>
<feature type="compositionally biased region" description="Polar residues" evidence="8">
    <location>
        <begin position="56"/>
        <end position="72"/>
    </location>
</feature>
<dbReference type="InterPro" id="IPR044280">
    <property type="entry name" value="Hac1/HY5"/>
</dbReference>
<feature type="region of interest" description="Disordered" evidence="8">
    <location>
        <begin position="283"/>
        <end position="359"/>
    </location>
</feature>
<dbReference type="GO" id="GO:0000981">
    <property type="term" value="F:DNA-binding transcription factor activity, RNA polymerase II-specific"/>
    <property type="evidence" value="ECO:0007669"/>
    <property type="project" value="InterPro"/>
</dbReference>
<reference evidence="10" key="1">
    <citation type="submission" date="2016-03" db="EMBL/GenBank/DDBJ databases">
        <title>Updated assembly of Pseudogymnoascus destructans, the fungus causing white-nose syndrome of bats.</title>
        <authorList>
            <person name="Palmer J.M."/>
            <person name="Drees K.P."/>
            <person name="Foster J.T."/>
            <person name="Lindner D.L."/>
        </authorList>
    </citation>
    <scope>NUCLEOTIDE SEQUENCE [LARGE SCALE GENOMIC DNA]</scope>
    <source>
        <strain evidence="10">20631-21</strain>
    </source>
</reference>
<dbReference type="GO" id="GO:0003677">
    <property type="term" value="F:DNA binding"/>
    <property type="evidence" value="ECO:0007669"/>
    <property type="project" value="UniProtKB-KW"/>
</dbReference>
<dbReference type="OrthoDB" id="674948at2759"/>
<accession>A0A177A8W4</accession>
<dbReference type="InterPro" id="IPR004827">
    <property type="entry name" value="bZIP"/>
</dbReference>
<feature type="compositionally biased region" description="Basic and acidic residues" evidence="8">
    <location>
        <begin position="126"/>
        <end position="142"/>
    </location>
</feature>
<evidence type="ECO:0000256" key="6">
    <source>
        <dbReference type="ARBA" id="ARBA00023230"/>
    </source>
</evidence>
<feature type="compositionally biased region" description="Low complexity" evidence="8">
    <location>
        <begin position="178"/>
        <end position="195"/>
    </location>
</feature>
<dbReference type="SUPFAM" id="SSF57959">
    <property type="entry name" value="Leucine zipper domain"/>
    <property type="match status" value="1"/>
</dbReference>
<keyword evidence="6" id="KW-0834">Unfolded protein response</keyword>
<feature type="compositionally biased region" description="Basic and acidic residues" evidence="8">
    <location>
        <begin position="103"/>
        <end position="117"/>
    </location>
</feature>
<organism evidence="10">
    <name type="scientific">Pseudogymnoascus destructans</name>
    <dbReference type="NCBI Taxonomy" id="655981"/>
    <lineage>
        <taxon>Eukaryota</taxon>
        <taxon>Fungi</taxon>
        <taxon>Dikarya</taxon>
        <taxon>Ascomycota</taxon>
        <taxon>Pezizomycotina</taxon>
        <taxon>Leotiomycetes</taxon>
        <taxon>Thelebolales</taxon>
        <taxon>Thelebolaceae</taxon>
        <taxon>Pseudogymnoascus</taxon>
    </lineage>
</organism>
<evidence type="ECO:0000259" key="9">
    <source>
        <dbReference type="PROSITE" id="PS50217"/>
    </source>
</evidence>
<dbReference type="PANTHER" id="PTHR46714">
    <property type="entry name" value="TRANSCRIPTIONAL ACTIVATOR HAC1"/>
    <property type="match status" value="1"/>
</dbReference>
<dbReference type="GO" id="GO:0045944">
    <property type="term" value="P:positive regulation of transcription by RNA polymerase II"/>
    <property type="evidence" value="ECO:0007669"/>
    <property type="project" value="InterPro"/>
</dbReference>
<keyword evidence="3" id="KW-0805">Transcription regulation</keyword>
<dbReference type="InterPro" id="IPR046347">
    <property type="entry name" value="bZIP_sf"/>
</dbReference>
<feature type="region of interest" description="Disordered" evidence="8">
    <location>
        <begin position="178"/>
        <end position="243"/>
    </location>
</feature>
<dbReference type="eggNOG" id="ENOG502S526">
    <property type="taxonomic scope" value="Eukaryota"/>
</dbReference>
<dbReference type="GeneID" id="36288015"/>
<evidence type="ECO:0000256" key="2">
    <source>
        <dbReference type="ARBA" id="ARBA00007163"/>
    </source>
</evidence>
<dbReference type="AlphaFoldDB" id="A0A177A8W4"/>
<evidence type="ECO:0000256" key="4">
    <source>
        <dbReference type="ARBA" id="ARBA00023125"/>
    </source>
</evidence>
<protein>
    <recommendedName>
        <fullName evidence="9">BZIP domain-containing protein</fullName>
    </recommendedName>
</protein>
<dbReference type="SMART" id="SM00338">
    <property type="entry name" value="BRLZ"/>
    <property type="match status" value="1"/>
</dbReference>
<evidence type="ECO:0000256" key="8">
    <source>
        <dbReference type="SAM" id="MobiDB-lite"/>
    </source>
</evidence>
<comment type="subcellular location">
    <subcellularLocation>
        <location evidence="1">Nucleus</location>
    </subcellularLocation>
</comment>
<dbReference type="EMBL" id="KV441396">
    <property type="protein sequence ID" value="OAF58577.1"/>
    <property type="molecule type" value="Genomic_DNA"/>
</dbReference>
<keyword evidence="5" id="KW-0804">Transcription</keyword>
<gene>
    <name evidence="10" type="ORF">VC83_04947</name>
</gene>
<dbReference type="VEuPathDB" id="FungiDB:GMDG_00913"/>
<dbReference type="RefSeq" id="XP_024323862.1">
    <property type="nucleotide sequence ID" value="XM_024468573.1"/>
</dbReference>
<evidence type="ECO:0000256" key="5">
    <source>
        <dbReference type="ARBA" id="ARBA00023163"/>
    </source>
</evidence>
<dbReference type="PANTHER" id="PTHR46714:SF6">
    <property type="entry name" value="TRANSCRIPTIONAL ACTIVATOR HAC1"/>
    <property type="match status" value="1"/>
</dbReference>